<evidence type="ECO:0000313" key="4">
    <source>
        <dbReference type="EMBL" id="CUV65551.1"/>
    </source>
</evidence>
<evidence type="ECO:0000259" key="3">
    <source>
        <dbReference type="Pfam" id="PF01494"/>
    </source>
</evidence>
<accession>A0A0S4XMN2</accession>
<proteinExistence type="predicted"/>
<dbReference type="PANTHER" id="PTHR13789:SF309">
    <property type="entry name" value="PUTATIVE (AFU_ORTHOLOGUE AFUA_6G14510)-RELATED"/>
    <property type="match status" value="1"/>
</dbReference>
<dbReference type="EC" id="1.14.13.-" evidence="4"/>
<dbReference type="SUPFAM" id="SSF51905">
    <property type="entry name" value="FAD/NAD(P)-binding domain"/>
    <property type="match status" value="1"/>
</dbReference>
<sequence>MKNYKILIIGGGIAGLTAMNRLEAIGLSPILVEQAQSIRTDGTGILLGINAVSILAKMGLADHLAQNAIKLSAMVGLDEKGDKIVVDDLAYIEEKSGFGTYGIRRDTLSKILLESINQANIITGKKVVHIANEENGVKVSFEDGETHIYDIVVGADGIHSIARKSLFGDIPLRDAKQGCWRFIAEKPEEFMQNAIFEHMGLGKRAGYMPTDGGKLYIYALLDSDKFDKNNIPNHAQLLEQFQFGGLWKIVSSAITDESKCVFNEIKDLSEICITKGRVVLIGDAAHAITPNMGQGAAMGIEDADVLAEILSEKEDIKKALAKFEKRRYKRVKMIRDKSYILGKMAQSSSKILSAIRNVIFKKLPAKSLSDDTFKTLSKW</sequence>
<protein>
    <submittedName>
        <fullName evidence="4">Putative hydroxylase/monooxygenase</fullName>
        <ecNumber evidence="4">1.14.13.-</ecNumber>
    </submittedName>
</protein>
<reference evidence="4" key="1">
    <citation type="submission" date="2015-11" db="EMBL/GenBank/DDBJ databases">
        <authorList>
            <person name="Zhang Y."/>
            <person name="Guo Z."/>
        </authorList>
    </citation>
    <scope>NUCLEOTIDE SEQUENCE</scope>
    <source>
        <strain evidence="4">BN30871</strain>
    </source>
</reference>
<gene>
    <name evidence="4" type="primary">yetM</name>
    <name evidence="4" type="ORF">BN3087_390002</name>
</gene>
<evidence type="ECO:0000256" key="2">
    <source>
        <dbReference type="ARBA" id="ARBA00023033"/>
    </source>
</evidence>
<feature type="domain" description="FAD-binding" evidence="3">
    <location>
        <begin position="4"/>
        <end position="331"/>
    </location>
</feature>
<keyword evidence="2 4" id="KW-0503">Monooxygenase</keyword>
<dbReference type="GO" id="GO:0004497">
    <property type="term" value="F:monooxygenase activity"/>
    <property type="evidence" value="ECO:0007669"/>
    <property type="project" value="UniProtKB-KW"/>
</dbReference>
<keyword evidence="1 4" id="KW-0560">Oxidoreductase</keyword>
<name>A0A0S4XMN2_9BACT</name>
<dbReference type="InterPro" id="IPR002938">
    <property type="entry name" value="FAD-bd"/>
</dbReference>
<dbReference type="PANTHER" id="PTHR13789">
    <property type="entry name" value="MONOOXYGENASE"/>
    <property type="match status" value="1"/>
</dbReference>
<evidence type="ECO:0000256" key="1">
    <source>
        <dbReference type="ARBA" id="ARBA00023002"/>
    </source>
</evidence>
<dbReference type="InterPro" id="IPR036188">
    <property type="entry name" value="FAD/NAD-bd_sf"/>
</dbReference>
<dbReference type="PRINTS" id="PR00420">
    <property type="entry name" value="RNGMNOXGNASE"/>
</dbReference>
<organism evidence="4">
    <name type="scientific">Sulfurovum sp. enrichment culture clone C5</name>
    <dbReference type="NCBI Taxonomy" id="497650"/>
    <lineage>
        <taxon>Bacteria</taxon>
        <taxon>Pseudomonadati</taxon>
        <taxon>Campylobacterota</taxon>
        <taxon>Epsilonproteobacteria</taxon>
        <taxon>Campylobacterales</taxon>
        <taxon>Sulfurovaceae</taxon>
        <taxon>Sulfurovum</taxon>
        <taxon>environmental samples</taxon>
    </lineage>
</organism>
<dbReference type="Gene3D" id="3.50.50.60">
    <property type="entry name" value="FAD/NAD(P)-binding domain"/>
    <property type="match status" value="1"/>
</dbReference>
<dbReference type="AlphaFoldDB" id="A0A0S4XMN2"/>
<dbReference type="Pfam" id="PF01494">
    <property type="entry name" value="FAD_binding_3"/>
    <property type="match status" value="1"/>
</dbReference>
<dbReference type="EMBL" id="FAXN01000039">
    <property type="protein sequence ID" value="CUV65551.1"/>
    <property type="molecule type" value="Genomic_DNA"/>
</dbReference>
<dbReference type="InterPro" id="IPR050493">
    <property type="entry name" value="FAD-dep_Monooxygenase_BioMet"/>
</dbReference>
<dbReference type="GO" id="GO:0071949">
    <property type="term" value="F:FAD binding"/>
    <property type="evidence" value="ECO:0007669"/>
    <property type="project" value="InterPro"/>
</dbReference>